<gene>
    <name evidence="1" type="ORF">MSG28_003727</name>
</gene>
<organism evidence="1 2">
    <name type="scientific">Choristoneura fumiferana</name>
    <name type="common">Spruce budworm moth</name>
    <name type="synonym">Archips fumiferana</name>
    <dbReference type="NCBI Taxonomy" id="7141"/>
    <lineage>
        <taxon>Eukaryota</taxon>
        <taxon>Metazoa</taxon>
        <taxon>Ecdysozoa</taxon>
        <taxon>Arthropoda</taxon>
        <taxon>Hexapoda</taxon>
        <taxon>Insecta</taxon>
        <taxon>Pterygota</taxon>
        <taxon>Neoptera</taxon>
        <taxon>Endopterygota</taxon>
        <taxon>Lepidoptera</taxon>
        <taxon>Glossata</taxon>
        <taxon>Ditrysia</taxon>
        <taxon>Tortricoidea</taxon>
        <taxon>Tortricidae</taxon>
        <taxon>Tortricinae</taxon>
        <taxon>Choristoneura</taxon>
    </lineage>
</organism>
<sequence>MSQSIKLKPKQTAVALINCEKVQKKLKDISFKIQTASLKGRREVVKEIQDVLSTPGITEPAVRYVCRVLMLTLHRYRDSTSQSYVKNLLAYLASSHREWTLRSLLPVLLEVSEQLRNTATSKSTCQSGLFALRWSTVVAEGALRGGEEGDGDGVDYAALVLAQANLLAVVVAYGDKRQNEKAFSKLHASWLTLGGRLDRWVEALVAQAPDSGPHVCVAFSALCRHARLQPARALVAPHKAKMLESFIKSLISVKARPNANYIAGCAELLALLDRADLHDVLLPALHKAMLRSPETIIEAVGAVFDTLEKAMSSKSATGPVRVAGVCLVSRALRACGCAPAQAAALRPPLLQAVAKAVQQPLQAAAVNEGICAMLALALMDTERELPAAAATWAALAHPDKHVVLLCRTVLEQYPSVAGELNSPVYRALTLMLLSTVKSVRTLALEEVKSLLAHEDRAQMARYLVLKLNEVLEEGKVFGSKEKSPPEEKTPEVTGKMILDSVQAICSFRDALRASHHPLACGAGRRAWARTARYLRLDPKTLVALYANNLKNTYVGNYTPSETLSNVVSTLSVWSAEVAGAAVAAALRALQEPALLRVTRHEYFTYLTSEGELYDKSGVPGRRCPRNRRKLLRRNWPRRALYARG</sequence>
<keyword evidence="2" id="KW-1185">Reference proteome</keyword>
<protein>
    <submittedName>
        <fullName evidence="1">Uncharacterized protein</fullName>
    </submittedName>
</protein>
<reference evidence="1 2" key="1">
    <citation type="journal article" date="2022" name="Genome Biol. Evol.">
        <title>The Spruce Budworm Genome: Reconstructing the Evolutionary History of Antifreeze Proteins.</title>
        <authorList>
            <person name="Beliveau C."/>
            <person name="Gagne P."/>
            <person name="Picq S."/>
            <person name="Vernygora O."/>
            <person name="Keeling C.I."/>
            <person name="Pinkney K."/>
            <person name="Doucet D."/>
            <person name="Wen F."/>
            <person name="Johnston J.S."/>
            <person name="Maaroufi H."/>
            <person name="Boyle B."/>
            <person name="Laroche J."/>
            <person name="Dewar K."/>
            <person name="Juretic N."/>
            <person name="Blackburn G."/>
            <person name="Nisole A."/>
            <person name="Brunet B."/>
            <person name="Brandao M."/>
            <person name="Lumley L."/>
            <person name="Duan J."/>
            <person name="Quan G."/>
            <person name="Lucarotti C.J."/>
            <person name="Roe A.D."/>
            <person name="Sperling F.A.H."/>
            <person name="Levesque R.C."/>
            <person name="Cusson M."/>
        </authorList>
    </citation>
    <scope>NUCLEOTIDE SEQUENCE [LARGE SCALE GENOMIC DNA]</scope>
    <source>
        <strain evidence="1">Glfc:IPQL:Cfum</strain>
    </source>
</reference>
<evidence type="ECO:0000313" key="2">
    <source>
        <dbReference type="Proteomes" id="UP001064048"/>
    </source>
</evidence>
<name>A0ACC0KGS0_CHOFU</name>
<dbReference type="Proteomes" id="UP001064048">
    <property type="component" value="Chromosome 5"/>
</dbReference>
<dbReference type="EMBL" id="CM046105">
    <property type="protein sequence ID" value="KAI8435420.1"/>
    <property type="molecule type" value="Genomic_DNA"/>
</dbReference>
<evidence type="ECO:0000313" key="1">
    <source>
        <dbReference type="EMBL" id="KAI8435420.1"/>
    </source>
</evidence>
<comment type="caution">
    <text evidence="1">The sequence shown here is derived from an EMBL/GenBank/DDBJ whole genome shotgun (WGS) entry which is preliminary data.</text>
</comment>
<proteinExistence type="predicted"/>
<accession>A0ACC0KGS0</accession>